<dbReference type="PANTHER" id="PTHR47821">
    <property type="entry name" value="PHOSPHOGLYCERATE MUTASE FAMILY PROTEIN"/>
    <property type="match status" value="1"/>
</dbReference>
<dbReference type="InterPro" id="IPR013078">
    <property type="entry name" value="His_Pase_superF_clade-1"/>
</dbReference>
<dbReference type="EMBL" id="VIEB01000033">
    <property type="protein sequence ID" value="TQE11064.1"/>
    <property type="molecule type" value="Genomic_DNA"/>
</dbReference>
<keyword evidence="2" id="KW-1185">Reference proteome</keyword>
<proteinExistence type="predicted"/>
<name>A0A540NJ56_MALBA</name>
<gene>
    <name evidence="1" type="ORF">C1H46_003324</name>
</gene>
<organism evidence="1 2">
    <name type="scientific">Malus baccata</name>
    <name type="common">Siberian crab apple</name>
    <name type="synonym">Pyrus baccata</name>
    <dbReference type="NCBI Taxonomy" id="106549"/>
    <lineage>
        <taxon>Eukaryota</taxon>
        <taxon>Viridiplantae</taxon>
        <taxon>Streptophyta</taxon>
        <taxon>Embryophyta</taxon>
        <taxon>Tracheophyta</taxon>
        <taxon>Spermatophyta</taxon>
        <taxon>Magnoliopsida</taxon>
        <taxon>eudicotyledons</taxon>
        <taxon>Gunneridae</taxon>
        <taxon>Pentapetalae</taxon>
        <taxon>rosids</taxon>
        <taxon>fabids</taxon>
        <taxon>Rosales</taxon>
        <taxon>Rosaceae</taxon>
        <taxon>Amygdaloideae</taxon>
        <taxon>Maleae</taxon>
        <taxon>Malus</taxon>
    </lineage>
</organism>
<dbReference type="Pfam" id="PF00300">
    <property type="entry name" value="His_Phos_1"/>
    <property type="match status" value="1"/>
</dbReference>
<dbReference type="AlphaFoldDB" id="A0A540NJ56"/>
<reference evidence="1 2" key="1">
    <citation type="journal article" date="2019" name="G3 (Bethesda)">
        <title>Sequencing of a Wild Apple (Malus baccata) Genome Unravels the Differences Between Cultivated and Wild Apple Species Regarding Disease Resistance and Cold Tolerance.</title>
        <authorList>
            <person name="Chen X."/>
        </authorList>
    </citation>
    <scope>NUCLEOTIDE SEQUENCE [LARGE SCALE GENOMIC DNA]</scope>
    <source>
        <strain evidence="2">cv. Shandingzi</strain>
        <tissue evidence="1">Leaves</tissue>
    </source>
</reference>
<accession>A0A540NJ56</accession>
<dbReference type="STRING" id="106549.A0A540NJ56"/>
<evidence type="ECO:0000313" key="2">
    <source>
        <dbReference type="Proteomes" id="UP000315295"/>
    </source>
</evidence>
<comment type="caution">
    <text evidence="1">The sequence shown here is derived from an EMBL/GenBank/DDBJ whole genome shotgun (WGS) entry which is preliminary data.</text>
</comment>
<dbReference type="InterPro" id="IPR029033">
    <property type="entry name" value="His_PPase_superfam"/>
</dbReference>
<dbReference type="SUPFAM" id="SSF53254">
    <property type="entry name" value="Phosphoglycerate mutase-like"/>
    <property type="match status" value="1"/>
</dbReference>
<dbReference type="Proteomes" id="UP000315295">
    <property type="component" value="Unassembled WGS sequence"/>
</dbReference>
<evidence type="ECO:0000313" key="1">
    <source>
        <dbReference type="EMBL" id="TQE11064.1"/>
    </source>
</evidence>
<dbReference type="Gene3D" id="3.40.50.1240">
    <property type="entry name" value="Phosphoglycerate mutase-like"/>
    <property type="match status" value="1"/>
</dbReference>
<protein>
    <submittedName>
        <fullName evidence="1">Uncharacterized protein</fullName>
    </submittedName>
</protein>
<sequence>MTRSSKIKLVQSKIDVEEYGVQIEGNINELGMIGELDDGARGSPIEVMENLRERFFDPSYELLSHDKYHDIWAFDDKNPLTRPAEGGESVGDVACRLAEAMEIMESQFQGHFGIAET</sequence>
<dbReference type="PANTHER" id="PTHR47821:SF2">
    <property type="entry name" value="PHOSPHOGLYCERATE MUTASE FAMILY PROTEIN"/>
    <property type="match status" value="1"/>
</dbReference>